<evidence type="ECO:0000259" key="7">
    <source>
        <dbReference type="Pfam" id="PF08240"/>
    </source>
</evidence>
<dbReference type="InterPro" id="IPR036291">
    <property type="entry name" value="NAD(P)-bd_dom_sf"/>
</dbReference>
<dbReference type="InterPro" id="IPR002328">
    <property type="entry name" value="ADH_Zn_CS"/>
</dbReference>
<feature type="domain" description="Alcohol dehydrogenase-like N-terminal" evidence="7">
    <location>
        <begin position="28"/>
        <end position="143"/>
    </location>
</feature>
<evidence type="ECO:0000256" key="5">
    <source>
        <dbReference type="RuleBase" id="RU361277"/>
    </source>
</evidence>
<dbReference type="SUPFAM" id="SSF51735">
    <property type="entry name" value="NAD(P)-binding Rossmann-fold domains"/>
    <property type="match status" value="1"/>
</dbReference>
<accession>A0A388ST48</accession>
<feature type="domain" description="Alcohol dehydrogenase-like C-terminal" evidence="6">
    <location>
        <begin position="187"/>
        <end position="280"/>
    </location>
</feature>
<proteinExistence type="inferred from homology"/>
<dbReference type="Pfam" id="PF00107">
    <property type="entry name" value="ADH_zinc_N"/>
    <property type="match status" value="1"/>
</dbReference>
<evidence type="ECO:0000256" key="3">
    <source>
        <dbReference type="ARBA" id="ARBA00022833"/>
    </source>
</evidence>
<name>A0A388ST48_9ACTN</name>
<keyword evidence="2 5" id="KW-0479">Metal-binding</keyword>
<comment type="similarity">
    <text evidence="5">Belongs to the zinc-containing alcohol dehydrogenase family.</text>
</comment>
<comment type="cofactor">
    <cofactor evidence="1 5">
        <name>Zn(2+)</name>
        <dbReference type="ChEBI" id="CHEBI:29105"/>
    </cofactor>
</comment>
<dbReference type="EMBL" id="BGZL01000002">
    <property type="protein sequence ID" value="GBP99625.1"/>
    <property type="molecule type" value="Genomic_DNA"/>
</dbReference>
<evidence type="ECO:0000313" key="8">
    <source>
        <dbReference type="EMBL" id="GBP99625.1"/>
    </source>
</evidence>
<dbReference type="Proteomes" id="UP000265354">
    <property type="component" value="Unassembled WGS sequence"/>
</dbReference>
<dbReference type="GO" id="GO:0016491">
    <property type="term" value="F:oxidoreductase activity"/>
    <property type="evidence" value="ECO:0007669"/>
    <property type="project" value="UniProtKB-KW"/>
</dbReference>
<protein>
    <submittedName>
        <fullName evidence="8">Alcohol dehydrogenase</fullName>
    </submittedName>
</protein>
<gene>
    <name evidence="8" type="ORF">SSP531S_10200</name>
</gene>
<organism evidence="8 9">
    <name type="scientific">Streptomyces spongiicola</name>
    <dbReference type="NCBI Taxonomy" id="1690221"/>
    <lineage>
        <taxon>Bacteria</taxon>
        <taxon>Bacillati</taxon>
        <taxon>Actinomycetota</taxon>
        <taxon>Actinomycetes</taxon>
        <taxon>Kitasatosporales</taxon>
        <taxon>Streptomycetaceae</taxon>
        <taxon>Streptomyces</taxon>
    </lineage>
</organism>
<sequence>MIAMRSLTVLGPRRVEWRDLPPVSLREATDALVRPLASAVCDLDRHLVHESPLEPPYALGHEAVGEVVDVGSAVSGLQPGDRVVIPCHINCGVCAECSRSMPGACSAVPPFASYGTPAGGSWGGLFDELVRVPWAEHSLVPLPPGLDPVMAASCSDNLVDAYRAVSPALRADPDAAVLVVGGTPTFGLLTVLACTALGSTAVHYVDRDPRSVEKAAALGARATLIDSYSERIQGRYDLTVDASAHPKGLRCALTSARPGGTCVSRSVFFTEPALPYLELYSSGVTFVTGPPHITPFAPEVLRLIDSGALDPSPLIAGPYGYDDAPGVLLDPPAGKPVFTASRR</sequence>
<keyword evidence="4" id="KW-0560">Oxidoreductase</keyword>
<dbReference type="InterPro" id="IPR013154">
    <property type="entry name" value="ADH-like_N"/>
</dbReference>
<evidence type="ECO:0000259" key="6">
    <source>
        <dbReference type="Pfam" id="PF00107"/>
    </source>
</evidence>
<reference evidence="8 9" key="1">
    <citation type="submission" date="2018-07" db="EMBL/GenBank/DDBJ databases">
        <title>Whole Genome Shotgun Sequence of Streptomyces spongiicola strain 531S.</title>
        <authorList>
            <person name="Dohra H."/>
            <person name="Kodani S."/>
        </authorList>
    </citation>
    <scope>NUCLEOTIDE SEQUENCE [LARGE SCALE GENOMIC DNA]</scope>
    <source>
        <strain evidence="8 9">531S</strain>
    </source>
</reference>
<dbReference type="PANTHER" id="PTHR42813:SF7">
    <property type="entry name" value="ALCOHOL DEHYDROGENASE (ZN-DEPENDENT)-RELATED"/>
    <property type="match status" value="1"/>
</dbReference>
<dbReference type="Pfam" id="PF08240">
    <property type="entry name" value="ADH_N"/>
    <property type="match status" value="1"/>
</dbReference>
<evidence type="ECO:0000256" key="2">
    <source>
        <dbReference type="ARBA" id="ARBA00022723"/>
    </source>
</evidence>
<dbReference type="Gene3D" id="3.90.180.10">
    <property type="entry name" value="Medium-chain alcohol dehydrogenases, catalytic domain"/>
    <property type="match status" value="1"/>
</dbReference>
<dbReference type="GO" id="GO:0008270">
    <property type="term" value="F:zinc ion binding"/>
    <property type="evidence" value="ECO:0007669"/>
    <property type="project" value="InterPro"/>
</dbReference>
<keyword evidence="3 5" id="KW-0862">Zinc</keyword>
<dbReference type="InterPro" id="IPR011032">
    <property type="entry name" value="GroES-like_sf"/>
</dbReference>
<comment type="caution">
    <text evidence="8">The sequence shown here is derived from an EMBL/GenBank/DDBJ whole genome shotgun (WGS) entry which is preliminary data.</text>
</comment>
<evidence type="ECO:0000313" key="9">
    <source>
        <dbReference type="Proteomes" id="UP000265354"/>
    </source>
</evidence>
<dbReference type="PANTHER" id="PTHR42813">
    <property type="entry name" value="ZINC-TYPE ALCOHOL DEHYDROGENASE-LIKE"/>
    <property type="match status" value="1"/>
</dbReference>
<dbReference type="PROSITE" id="PS00059">
    <property type="entry name" value="ADH_ZINC"/>
    <property type="match status" value="1"/>
</dbReference>
<evidence type="ECO:0000256" key="1">
    <source>
        <dbReference type="ARBA" id="ARBA00001947"/>
    </source>
</evidence>
<evidence type="ECO:0000256" key="4">
    <source>
        <dbReference type="ARBA" id="ARBA00023002"/>
    </source>
</evidence>
<dbReference type="Gene3D" id="3.40.50.720">
    <property type="entry name" value="NAD(P)-binding Rossmann-like Domain"/>
    <property type="match status" value="1"/>
</dbReference>
<dbReference type="InterPro" id="IPR013149">
    <property type="entry name" value="ADH-like_C"/>
</dbReference>
<dbReference type="AlphaFoldDB" id="A0A388ST48"/>
<dbReference type="SUPFAM" id="SSF50129">
    <property type="entry name" value="GroES-like"/>
    <property type="match status" value="1"/>
</dbReference>